<reference evidence="2 3" key="1">
    <citation type="submission" date="2020-12" db="EMBL/GenBank/DDBJ databases">
        <title>Whole genome sequences of gut porcine anaerobes.</title>
        <authorList>
            <person name="Kubasova T."/>
            <person name="Jahodarova E."/>
            <person name="Rychlik I."/>
        </authorList>
    </citation>
    <scope>NUCLEOTIDE SEQUENCE [LARGE SCALE GENOMIC DNA]</scope>
    <source>
        <strain evidence="2 3">An925</strain>
    </source>
</reference>
<dbReference type="RefSeq" id="WP_301638257.1">
    <property type="nucleotide sequence ID" value="NZ_JADYTN010000017.1"/>
</dbReference>
<dbReference type="InterPro" id="IPR050445">
    <property type="entry name" value="Bact_polysacc_biosynth/exp"/>
</dbReference>
<keyword evidence="1" id="KW-1133">Transmembrane helix</keyword>
<proteinExistence type="predicted"/>
<evidence type="ECO:0000313" key="2">
    <source>
        <dbReference type="EMBL" id="MCF2564128.1"/>
    </source>
</evidence>
<evidence type="ECO:0000256" key="1">
    <source>
        <dbReference type="SAM" id="Phobius"/>
    </source>
</evidence>
<organism evidence="2 3">
    <name type="scientific">Xylanibacter brevis</name>
    <dbReference type="NCBI Taxonomy" id="83231"/>
    <lineage>
        <taxon>Bacteria</taxon>
        <taxon>Pseudomonadati</taxon>
        <taxon>Bacteroidota</taxon>
        <taxon>Bacteroidia</taxon>
        <taxon>Bacteroidales</taxon>
        <taxon>Prevotellaceae</taxon>
        <taxon>Xylanibacter</taxon>
    </lineage>
</organism>
<protein>
    <submittedName>
        <fullName evidence="2">Chain-length determining protein</fullName>
    </submittedName>
</protein>
<evidence type="ECO:0000313" key="3">
    <source>
        <dbReference type="Proteomes" id="UP001200470"/>
    </source>
</evidence>
<name>A0ABS9CGC7_9BACT</name>
<dbReference type="EMBL" id="JADYTN010000017">
    <property type="protein sequence ID" value="MCF2564128.1"/>
    <property type="molecule type" value="Genomic_DNA"/>
</dbReference>
<keyword evidence="1" id="KW-0812">Transmembrane</keyword>
<feature type="transmembrane region" description="Helical" evidence="1">
    <location>
        <begin position="327"/>
        <end position="345"/>
    </location>
</feature>
<gene>
    <name evidence="2" type="ORF">I6E12_08385</name>
</gene>
<feature type="transmembrane region" description="Helical" evidence="1">
    <location>
        <begin position="31"/>
        <end position="54"/>
    </location>
</feature>
<sequence length="357" mass="40446">MDENNKMNQVEEESSIDYAALWAAVKRRKHLYVIVLPVAFVLACIYALGLPNYYNVQVKLSPELSSKSSTSSLSALASQFGVNLGGRAATEALFPTLYPDLMNSVDFKTSLFPVKVKREEDKKVMTYYDYLLNEQKTPWWSGAVKGLMSIFGSKEKEKNLKVDPFRLTKTQTAIAQVIDKKVVCDVDKKTMVITIDVTDQDPLIAATMADSVKVRLQDFITEYRTKKARHDLAYTQKLYKEAKERYTRARQNYASFSDANQDLILESVRSKQTDLENEMQLQFNAYNTLAQQMQMAEAKVQEDTPAFTTLQSATVPVKKAGPVRSKMVLMFLFLVFIGTTAYILYKEGELKKLIGMG</sequence>
<keyword evidence="3" id="KW-1185">Reference proteome</keyword>
<keyword evidence="1" id="KW-0472">Membrane</keyword>
<dbReference type="Proteomes" id="UP001200470">
    <property type="component" value="Unassembled WGS sequence"/>
</dbReference>
<dbReference type="PANTHER" id="PTHR32309:SF13">
    <property type="entry name" value="FERRIC ENTEROBACTIN TRANSPORT PROTEIN FEPE"/>
    <property type="match status" value="1"/>
</dbReference>
<comment type="caution">
    <text evidence="2">The sequence shown here is derived from an EMBL/GenBank/DDBJ whole genome shotgun (WGS) entry which is preliminary data.</text>
</comment>
<dbReference type="PANTHER" id="PTHR32309">
    <property type="entry name" value="TYROSINE-PROTEIN KINASE"/>
    <property type="match status" value="1"/>
</dbReference>
<accession>A0ABS9CGC7</accession>